<dbReference type="EMBL" id="BRZM01000146">
    <property type="protein sequence ID" value="GLD68724.1"/>
    <property type="molecule type" value="Genomic_DNA"/>
</dbReference>
<comment type="caution">
    <text evidence="5">The sequence shown here is derived from an EMBL/GenBank/DDBJ whole genome shotgun (WGS) entry which is preliminary data.</text>
</comment>
<dbReference type="Proteomes" id="UP001279410">
    <property type="component" value="Unassembled WGS sequence"/>
</dbReference>
<evidence type="ECO:0000256" key="4">
    <source>
        <dbReference type="SAM" id="MobiDB-lite"/>
    </source>
</evidence>
<evidence type="ECO:0000256" key="1">
    <source>
        <dbReference type="ARBA" id="ARBA00022729"/>
    </source>
</evidence>
<feature type="repeat" description="TSP type-3" evidence="3">
    <location>
        <begin position="61"/>
        <end position="96"/>
    </location>
</feature>
<keyword evidence="1" id="KW-0732">Signal</keyword>
<evidence type="ECO:0000256" key="2">
    <source>
        <dbReference type="ARBA" id="ARBA00022837"/>
    </source>
</evidence>
<dbReference type="GO" id="GO:0005509">
    <property type="term" value="F:calcium ion binding"/>
    <property type="evidence" value="ECO:0007669"/>
    <property type="project" value="UniProtKB-UniRule"/>
</dbReference>
<sequence length="144" mass="15377">MQRTRNRGSRSGKPATAVLSSADASTCDLVGDVCDTNQDTDGDGLQDSRDNCPDIPNSSQLDSDNDGLGDDCDHDDDNDGVLDDYDNCRLIVNPNQKDSDDCDPGTGGMIDPNWVVLNQVTAIPRPQHHDQTCGSNGSCLHSRG</sequence>
<dbReference type="PROSITE" id="PS51234">
    <property type="entry name" value="TSP3"/>
    <property type="match status" value="1"/>
</dbReference>
<keyword evidence="2 3" id="KW-0106">Calcium</keyword>
<keyword evidence="6" id="KW-1185">Reference proteome</keyword>
<feature type="region of interest" description="Disordered" evidence="4">
    <location>
        <begin position="1"/>
        <end position="78"/>
    </location>
</feature>
<dbReference type="GO" id="GO:0007155">
    <property type="term" value="P:cell adhesion"/>
    <property type="evidence" value="ECO:0007669"/>
    <property type="project" value="InterPro"/>
</dbReference>
<dbReference type="Pfam" id="PF02412">
    <property type="entry name" value="TSP_3"/>
    <property type="match status" value="2"/>
</dbReference>
<organism evidence="5 6">
    <name type="scientific">Lates japonicus</name>
    <name type="common">Japanese lates</name>
    <dbReference type="NCBI Taxonomy" id="270547"/>
    <lineage>
        <taxon>Eukaryota</taxon>
        <taxon>Metazoa</taxon>
        <taxon>Chordata</taxon>
        <taxon>Craniata</taxon>
        <taxon>Vertebrata</taxon>
        <taxon>Euteleostomi</taxon>
        <taxon>Actinopterygii</taxon>
        <taxon>Neopterygii</taxon>
        <taxon>Teleostei</taxon>
        <taxon>Neoteleostei</taxon>
        <taxon>Acanthomorphata</taxon>
        <taxon>Carangaria</taxon>
        <taxon>Carangaria incertae sedis</taxon>
        <taxon>Centropomidae</taxon>
        <taxon>Lates</taxon>
    </lineage>
</organism>
<gene>
    <name evidence="5" type="ORF">AKAME5_002003700</name>
</gene>
<dbReference type="InterPro" id="IPR017897">
    <property type="entry name" value="Thrombospondin_3_rpt"/>
</dbReference>
<evidence type="ECO:0000313" key="6">
    <source>
        <dbReference type="Proteomes" id="UP001279410"/>
    </source>
</evidence>
<evidence type="ECO:0000313" key="5">
    <source>
        <dbReference type="EMBL" id="GLD68724.1"/>
    </source>
</evidence>
<proteinExistence type="predicted"/>
<protein>
    <submittedName>
        <fullName evidence="5">Cartilage oligomeric matrix protein-like protein</fullName>
    </submittedName>
</protein>
<dbReference type="Gene3D" id="4.10.1080.10">
    <property type="entry name" value="TSP type-3 repeat"/>
    <property type="match status" value="1"/>
</dbReference>
<dbReference type="PANTHER" id="PTHR10199:SF89">
    <property type="entry name" value="THROMBOSPONDIN-3"/>
    <property type="match status" value="1"/>
</dbReference>
<dbReference type="AlphaFoldDB" id="A0AAD3NB02"/>
<feature type="compositionally biased region" description="Acidic residues" evidence="4">
    <location>
        <begin position="63"/>
        <end position="78"/>
    </location>
</feature>
<dbReference type="PANTHER" id="PTHR10199">
    <property type="entry name" value="THROMBOSPONDIN"/>
    <property type="match status" value="1"/>
</dbReference>
<evidence type="ECO:0000256" key="3">
    <source>
        <dbReference type="PROSITE-ProRule" id="PRU00634"/>
    </source>
</evidence>
<dbReference type="SUPFAM" id="SSF103647">
    <property type="entry name" value="TSP type-3 repeat"/>
    <property type="match status" value="1"/>
</dbReference>
<reference evidence="5" key="1">
    <citation type="submission" date="2022-08" db="EMBL/GenBank/DDBJ databases">
        <title>Genome sequencing of akame (Lates japonicus).</title>
        <authorList>
            <person name="Hashiguchi Y."/>
            <person name="Takahashi H."/>
        </authorList>
    </citation>
    <scope>NUCLEOTIDE SEQUENCE</scope>
    <source>
        <strain evidence="5">Kochi</strain>
    </source>
</reference>
<accession>A0AAD3NB02</accession>
<dbReference type="InterPro" id="IPR003367">
    <property type="entry name" value="Thrombospondin_3-like_rpt"/>
</dbReference>
<name>A0AAD3NB02_LATJO</name>
<feature type="compositionally biased region" description="Basic residues" evidence="4">
    <location>
        <begin position="1"/>
        <end position="10"/>
    </location>
</feature>
<dbReference type="InterPro" id="IPR028974">
    <property type="entry name" value="TSP_type-3_rpt"/>
</dbReference>